<feature type="domain" description="TadE-like" evidence="2">
    <location>
        <begin position="24"/>
        <end position="66"/>
    </location>
</feature>
<dbReference type="Proteomes" id="UP000007730">
    <property type="component" value="Chromosome"/>
</dbReference>
<reference evidence="3 4" key="1">
    <citation type="journal article" date="2011" name="J. Bacteriol.">
        <title>Complete genome sequences of the chemolithoautotrophic Oligotropha carboxidovorans strains OM4 and OM5.</title>
        <authorList>
            <person name="Volland S."/>
            <person name="Rachinger M."/>
            <person name="Strittmatter A."/>
            <person name="Daniel R."/>
            <person name="Gottschalk G."/>
            <person name="Meyer O."/>
        </authorList>
    </citation>
    <scope>NUCLEOTIDE SEQUENCE [LARGE SCALE GENOMIC DNA]</scope>
    <source>
        <strain evidence="4">ATCC 49405 / DSM 1227 / KCTC 32145 / OM5</strain>
    </source>
</reference>
<dbReference type="InterPro" id="IPR012495">
    <property type="entry name" value="TadE-like_dom"/>
</dbReference>
<dbReference type="KEGG" id="oca:OCAR_7415"/>
<gene>
    <name evidence="3" type="ordered locus">OCA5_c07150</name>
</gene>
<dbReference type="Pfam" id="PF07811">
    <property type="entry name" value="TadE"/>
    <property type="match status" value="1"/>
</dbReference>
<dbReference type="STRING" id="504832.OCA5_c07150"/>
<keyword evidence="1" id="KW-1133">Transmembrane helix</keyword>
<evidence type="ECO:0000256" key="1">
    <source>
        <dbReference type="SAM" id="Phobius"/>
    </source>
</evidence>
<dbReference type="PATRIC" id="fig|504832.7.peg.749"/>
<organism evidence="3 4">
    <name type="scientific">Afipia carboxidovorans (strain ATCC 49405 / DSM 1227 / KCTC 32145 / OM5)</name>
    <name type="common">Oligotropha carboxidovorans</name>
    <dbReference type="NCBI Taxonomy" id="504832"/>
    <lineage>
        <taxon>Bacteria</taxon>
        <taxon>Pseudomonadati</taxon>
        <taxon>Pseudomonadota</taxon>
        <taxon>Alphaproteobacteria</taxon>
        <taxon>Hyphomicrobiales</taxon>
        <taxon>Nitrobacteraceae</taxon>
        <taxon>Afipia</taxon>
    </lineage>
</organism>
<name>B6JJC4_AFIC5</name>
<proteinExistence type="predicted"/>
<dbReference type="RefSeq" id="WP_012564543.1">
    <property type="nucleotide sequence ID" value="NC_011386.1"/>
</dbReference>
<keyword evidence="1" id="KW-0472">Membrane</keyword>
<evidence type="ECO:0000313" key="3">
    <source>
        <dbReference type="EMBL" id="AEI05438.1"/>
    </source>
</evidence>
<protein>
    <recommendedName>
        <fullName evidence="2">TadE-like domain-containing protein</fullName>
    </recommendedName>
</protein>
<sequence length="187" mass="20513">MTVPSLRRLRLSNALRRFGANRKGSAAVQFALVAPLFFALIFAIVEVALVFFANQILETGTQDTARLLFTHQAQDQNLTGEQVRTNLCNRVSVLLACDGVILDVRSYPAGQPFTVPPFFDGGGNPISSNFLYQPPDPNSSNIVVVRAFYKWPLIFTNLGFSLINIGTDKRLLTSTVAFRVEPSSSSS</sequence>
<keyword evidence="4" id="KW-1185">Reference proteome</keyword>
<dbReference type="OrthoDB" id="7349713at2"/>
<feature type="transmembrane region" description="Helical" evidence="1">
    <location>
        <begin position="26"/>
        <end position="52"/>
    </location>
</feature>
<evidence type="ECO:0000259" key="2">
    <source>
        <dbReference type="Pfam" id="PF07811"/>
    </source>
</evidence>
<dbReference type="HOGENOM" id="CLU_111553_2_1_5"/>
<dbReference type="eggNOG" id="COG4961">
    <property type="taxonomic scope" value="Bacteria"/>
</dbReference>
<evidence type="ECO:0000313" key="4">
    <source>
        <dbReference type="Proteomes" id="UP000007730"/>
    </source>
</evidence>
<dbReference type="KEGG" id="ocg:OCA5_c07150"/>
<dbReference type="EMBL" id="CP002826">
    <property type="protein sequence ID" value="AEI05438.1"/>
    <property type="molecule type" value="Genomic_DNA"/>
</dbReference>
<keyword evidence="1" id="KW-0812">Transmembrane</keyword>
<accession>B6JJC4</accession>
<dbReference type="AlphaFoldDB" id="B6JJC4"/>